<comment type="caution">
    <text evidence="2">The sequence shown here is derived from an EMBL/GenBank/DDBJ whole genome shotgun (WGS) entry which is preliminary data.</text>
</comment>
<feature type="signal peptide" evidence="1">
    <location>
        <begin position="1"/>
        <end position="19"/>
    </location>
</feature>
<dbReference type="Proteomes" id="UP000177325">
    <property type="component" value="Unassembled WGS sequence"/>
</dbReference>
<feature type="chain" id="PRO_5009524320" evidence="1">
    <location>
        <begin position="20"/>
        <end position="129"/>
    </location>
</feature>
<name>A0A1F6FFY5_9BACT</name>
<dbReference type="AlphaFoldDB" id="A0A1F6FFY5"/>
<reference evidence="2 3" key="1">
    <citation type="journal article" date="2016" name="Nat. Commun.">
        <title>Thousands of microbial genomes shed light on interconnected biogeochemical processes in an aquifer system.</title>
        <authorList>
            <person name="Anantharaman K."/>
            <person name="Brown C.T."/>
            <person name="Hug L.A."/>
            <person name="Sharon I."/>
            <person name="Castelle C.J."/>
            <person name="Probst A.J."/>
            <person name="Thomas B.C."/>
            <person name="Singh A."/>
            <person name="Wilkins M.J."/>
            <person name="Karaoz U."/>
            <person name="Brodie E.L."/>
            <person name="Williams K.H."/>
            <person name="Hubbard S.S."/>
            <person name="Banfield J.F."/>
        </authorList>
    </citation>
    <scope>NUCLEOTIDE SEQUENCE [LARGE SCALE GENOMIC DNA]</scope>
</reference>
<gene>
    <name evidence="2" type="ORF">A3G90_01695</name>
</gene>
<organism evidence="2 3">
    <name type="scientific">Candidatus Kaiserbacteria bacterium RIFCSPLOWO2_12_FULL_45_26</name>
    <dbReference type="NCBI Taxonomy" id="1798525"/>
    <lineage>
        <taxon>Bacteria</taxon>
        <taxon>Candidatus Kaiseribacteriota</taxon>
    </lineage>
</organism>
<evidence type="ECO:0000313" key="2">
    <source>
        <dbReference type="EMBL" id="OGG84779.1"/>
    </source>
</evidence>
<protein>
    <submittedName>
        <fullName evidence="2">Uncharacterized protein</fullName>
    </submittedName>
</protein>
<dbReference type="EMBL" id="MFMM01000001">
    <property type="protein sequence ID" value="OGG84779.1"/>
    <property type="molecule type" value="Genomic_DNA"/>
</dbReference>
<proteinExistence type="predicted"/>
<accession>A0A1F6FFY5</accession>
<sequence>MKKVLLILALCLGYSPLWAESQSSASLNFVVVIPRFVEVMADIHPATTELVSEQQIQLHTNQRDTCVQLINRTGINWSTSSQTPGWSQRATDNGYRFCTNQIGRLSLNLKHQFGEGGRPWPLQVTWAQF</sequence>
<keyword evidence="1" id="KW-0732">Signal</keyword>
<evidence type="ECO:0000256" key="1">
    <source>
        <dbReference type="SAM" id="SignalP"/>
    </source>
</evidence>
<evidence type="ECO:0000313" key="3">
    <source>
        <dbReference type="Proteomes" id="UP000177325"/>
    </source>
</evidence>